<keyword evidence="2" id="KW-1185">Reference proteome</keyword>
<reference evidence="2" key="1">
    <citation type="journal article" date="2019" name="Int. J. Syst. Evol. Microbiol.">
        <title>The Global Catalogue of Microorganisms (GCM) 10K type strain sequencing project: providing services to taxonomists for standard genome sequencing and annotation.</title>
        <authorList>
            <consortium name="The Broad Institute Genomics Platform"/>
            <consortium name="The Broad Institute Genome Sequencing Center for Infectious Disease"/>
            <person name="Wu L."/>
            <person name="Ma J."/>
        </authorList>
    </citation>
    <scope>NUCLEOTIDE SEQUENCE [LARGE SCALE GENOMIC DNA]</scope>
    <source>
        <strain evidence="2">JCM 17543</strain>
    </source>
</reference>
<proteinExistence type="predicted"/>
<evidence type="ECO:0008006" key="3">
    <source>
        <dbReference type="Google" id="ProtNLM"/>
    </source>
</evidence>
<name>A0ABP7LTV9_9SPHN</name>
<dbReference type="InterPro" id="IPR021251">
    <property type="entry name" value="DUF2793"/>
</dbReference>
<accession>A0ABP7LTV9</accession>
<comment type="caution">
    <text evidence="1">The sequence shown here is derived from an EMBL/GenBank/DDBJ whole genome shotgun (WGS) entry which is preliminary data.</text>
</comment>
<dbReference type="EMBL" id="BAABBM010000001">
    <property type="protein sequence ID" value="GAA3907555.1"/>
    <property type="molecule type" value="Genomic_DNA"/>
</dbReference>
<organism evidence="1 2">
    <name type="scientific">Sphingomonas limnosediminicola</name>
    <dbReference type="NCBI Taxonomy" id="940133"/>
    <lineage>
        <taxon>Bacteria</taxon>
        <taxon>Pseudomonadati</taxon>
        <taxon>Pseudomonadota</taxon>
        <taxon>Alphaproteobacteria</taxon>
        <taxon>Sphingomonadales</taxon>
        <taxon>Sphingomonadaceae</taxon>
        <taxon>Sphingomonas</taxon>
    </lineage>
</organism>
<dbReference type="Proteomes" id="UP001500827">
    <property type="component" value="Unassembled WGS sequence"/>
</dbReference>
<evidence type="ECO:0000313" key="1">
    <source>
        <dbReference type="EMBL" id="GAA3907555.1"/>
    </source>
</evidence>
<dbReference type="Pfam" id="PF10983">
    <property type="entry name" value="DUF2793"/>
    <property type="match status" value="1"/>
</dbReference>
<evidence type="ECO:0000313" key="2">
    <source>
        <dbReference type="Proteomes" id="UP001500827"/>
    </source>
</evidence>
<protein>
    <recommendedName>
        <fullName evidence="3">DUF2793 domain-containing protein</fullName>
    </recommendedName>
</protein>
<sequence>MGGNLAPLGNEVIQSGDVSPLGERRLRLSRLMRATYLFKRGQAQKEMMTNSSLSVLDAIVAGAVEEPPRRSPPEAPALGACYLISDAPSDAWAGKAQCVASFTSGGWQFVEAEPGFSMYIRSTGTFALFRNGGWELDQIHGSAVVLGGQQVVHERGVAIGSPAGVAVVDIAAREAIENMLFAMRTHGLIET</sequence>
<gene>
    <name evidence="1" type="ORF">GCM10022276_27490</name>
</gene>